<dbReference type="Pfam" id="PF00535">
    <property type="entry name" value="Glycos_transf_2"/>
    <property type="match status" value="1"/>
</dbReference>
<name>A0A7L5DIZ1_9BACT</name>
<dbReference type="SUPFAM" id="SSF53448">
    <property type="entry name" value="Nucleotide-diphospho-sugar transferases"/>
    <property type="match status" value="1"/>
</dbReference>
<evidence type="ECO:0000259" key="1">
    <source>
        <dbReference type="Pfam" id="PF00535"/>
    </source>
</evidence>
<reference evidence="2 3" key="1">
    <citation type="submission" date="2020-04" db="EMBL/GenBank/DDBJ databases">
        <title>Genome sequencing of novel species.</title>
        <authorList>
            <person name="Heo J."/>
            <person name="Kim S.-J."/>
            <person name="Kim J.-S."/>
            <person name="Hong S.-B."/>
            <person name="Kwon S.-W."/>
        </authorList>
    </citation>
    <scope>NUCLEOTIDE SEQUENCE [LARGE SCALE GENOMIC DNA]</scope>
    <source>
        <strain evidence="2 3">CJU-R4</strain>
    </source>
</reference>
<dbReference type="CDD" id="cd06433">
    <property type="entry name" value="GT_2_WfgS_like"/>
    <property type="match status" value="1"/>
</dbReference>
<evidence type="ECO:0000313" key="2">
    <source>
        <dbReference type="EMBL" id="QJD78369.1"/>
    </source>
</evidence>
<accession>A0A7L5DIZ1</accession>
<dbReference type="AlphaFoldDB" id="A0A7L5DIZ1"/>
<protein>
    <submittedName>
        <fullName evidence="2">Glycosyltransferase</fullName>
    </submittedName>
</protein>
<dbReference type="KEGG" id="srho:HH216_07975"/>
<dbReference type="InterPro" id="IPR001173">
    <property type="entry name" value="Glyco_trans_2-like"/>
</dbReference>
<evidence type="ECO:0000313" key="3">
    <source>
        <dbReference type="Proteomes" id="UP000501128"/>
    </source>
</evidence>
<dbReference type="GO" id="GO:0016758">
    <property type="term" value="F:hexosyltransferase activity"/>
    <property type="evidence" value="ECO:0007669"/>
    <property type="project" value="UniProtKB-ARBA"/>
</dbReference>
<sequence length="267" mass="30804">MYADTSNVPDSSTPSTSYPRVTIITAVYNAQNYLEECILSVINQTYTNFEYIIIDGGSTDNTIDIIKKYQDKISYWKSEPDNGIYDAWNKGLAQAEGEWISFVGADDQLLPDAIDTYVNHIINHPRQHRLQFVSSRIELVDEKLTPLRIVGEAWTWEYFKLSMITWHVGAFHSKRLFKEYGIFDSSYKISGDYELLLRPRNHLITSFIDHLTVRMRTGGTSAKNLARASEETYRAKIKNRIISPLKGNIMIYVDRLRLLIRSFEGGR</sequence>
<proteinExistence type="predicted"/>
<dbReference type="InterPro" id="IPR029044">
    <property type="entry name" value="Nucleotide-diphossugar_trans"/>
</dbReference>
<keyword evidence="3" id="KW-1185">Reference proteome</keyword>
<organism evidence="2 3">
    <name type="scientific">Spirosoma rhododendri</name>
    <dbReference type="NCBI Taxonomy" id="2728024"/>
    <lineage>
        <taxon>Bacteria</taxon>
        <taxon>Pseudomonadati</taxon>
        <taxon>Bacteroidota</taxon>
        <taxon>Cytophagia</taxon>
        <taxon>Cytophagales</taxon>
        <taxon>Cytophagaceae</taxon>
        <taxon>Spirosoma</taxon>
    </lineage>
</organism>
<keyword evidence="2" id="KW-0808">Transferase</keyword>
<feature type="domain" description="Glycosyltransferase 2-like" evidence="1">
    <location>
        <begin position="22"/>
        <end position="128"/>
    </location>
</feature>
<dbReference type="RefSeq" id="WP_169550343.1">
    <property type="nucleotide sequence ID" value="NZ_CP051677.1"/>
</dbReference>
<dbReference type="Gene3D" id="3.90.550.10">
    <property type="entry name" value="Spore Coat Polysaccharide Biosynthesis Protein SpsA, Chain A"/>
    <property type="match status" value="1"/>
</dbReference>
<dbReference type="PANTHER" id="PTHR22916:SF3">
    <property type="entry name" value="UDP-GLCNAC:BETAGAL BETA-1,3-N-ACETYLGLUCOSAMINYLTRANSFERASE-LIKE PROTEIN 1"/>
    <property type="match status" value="1"/>
</dbReference>
<dbReference type="Proteomes" id="UP000501128">
    <property type="component" value="Chromosome"/>
</dbReference>
<gene>
    <name evidence="2" type="ORF">HH216_07975</name>
</gene>
<dbReference type="EMBL" id="CP051677">
    <property type="protein sequence ID" value="QJD78369.1"/>
    <property type="molecule type" value="Genomic_DNA"/>
</dbReference>
<dbReference type="PANTHER" id="PTHR22916">
    <property type="entry name" value="GLYCOSYLTRANSFERASE"/>
    <property type="match status" value="1"/>
</dbReference>